<evidence type="ECO:0000256" key="5">
    <source>
        <dbReference type="ARBA" id="ARBA00022989"/>
    </source>
</evidence>
<feature type="domain" description="Major facilitator superfamily (MFS) profile" evidence="9">
    <location>
        <begin position="78"/>
        <end position="565"/>
    </location>
</feature>
<feature type="transmembrane region" description="Helical" evidence="8">
    <location>
        <begin position="229"/>
        <end position="250"/>
    </location>
</feature>
<evidence type="ECO:0000256" key="1">
    <source>
        <dbReference type="ARBA" id="ARBA00004127"/>
    </source>
</evidence>
<dbReference type="InterPro" id="IPR020846">
    <property type="entry name" value="MFS_dom"/>
</dbReference>
<dbReference type="AlphaFoldDB" id="A0A2T3B239"/>
<reference evidence="10 11" key="1">
    <citation type="journal article" date="2018" name="New Phytol.">
        <title>Comparative genomics and transcriptomics depict ericoid mycorrhizal fungi as versatile saprotrophs and plant mutualists.</title>
        <authorList>
            <person name="Martino E."/>
            <person name="Morin E."/>
            <person name="Grelet G.A."/>
            <person name="Kuo A."/>
            <person name="Kohler A."/>
            <person name="Daghino S."/>
            <person name="Barry K.W."/>
            <person name="Cichocki N."/>
            <person name="Clum A."/>
            <person name="Dockter R.B."/>
            <person name="Hainaut M."/>
            <person name="Kuo R.C."/>
            <person name="LaButti K."/>
            <person name="Lindahl B.D."/>
            <person name="Lindquist E.A."/>
            <person name="Lipzen A."/>
            <person name="Khouja H.R."/>
            <person name="Magnuson J."/>
            <person name="Murat C."/>
            <person name="Ohm R.A."/>
            <person name="Singer S.W."/>
            <person name="Spatafora J.W."/>
            <person name="Wang M."/>
            <person name="Veneault-Fourrey C."/>
            <person name="Henrissat B."/>
            <person name="Grigoriev I.V."/>
            <person name="Martin F.M."/>
            <person name="Perotto S."/>
        </authorList>
    </citation>
    <scope>NUCLEOTIDE SEQUENCE [LARGE SCALE GENOMIC DNA]</scope>
    <source>
        <strain evidence="10 11">ATCC 22711</strain>
    </source>
</reference>
<accession>A0A2T3B239</accession>
<evidence type="ECO:0000256" key="6">
    <source>
        <dbReference type="ARBA" id="ARBA00023136"/>
    </source>
</evidence>
<comment type="similarity">
    <text evidence="2">Belongs to the major facilitator superfamily.</text>
</comment>
<sequence>MAPPGDTQITEATETTALLSKDTTKSIDPLSNGTNGHAVNGNSILTDTVDPENGQVEEIDNSPLLASKPEPPQNLYLFLPAVGLGILLSAADQTLIVSSYGKIGSDLNALNNTSWVATAYFLTLTSFQPLYGKLSDIFGRKPALLFSYLVFGLGCLFCGLARNLGELVAARAFAGIGGGGMTTVVSILLSDVIPLRNRGTWQGYVNLIYAAGASAGAPLGGVLADSIGWRWAFLGQAPVCLAAFLIVYFVLDLPQPEQSHLREKLAKVDFLGAFTLIISVSSLLLGLDRGSNVGWNDTITITCCSLSIPLLAVFVFVEMKVAAFPFAPGHIIFERSVVASYIVNFLSLAGHLSGIFYVPLYLQVVDDLSAAAAGTRMIPPLIASVSGSLLGGIIMQRTGKYYRLTICSLALSVLGSIIIFLSAGIFQFSWGLIIGLCFSALGIGSTITTTLISVIANIDPKDQAIATACTYLFRSLGSVVGVSLGSTLVQQVLRRRLRAGLDSGSEADKIVERVRQSLDFIKELEPHTRAIVMRCYEKATTAAFGLTIAYMSMALIASFWIRETKLSR</sequence>
<dbReference type="Pfam" id="PF07690">
    <property type="entry name" value="MFS_1"/>
    <property type="match status" value="1"/>
</dbReference>
<dbReference type="EMBL" id="KZ679011">
    <property type="protein sequence ID" value="PSS18626.1"/>
    <property type="molecule type" value="Genomic_DNA"/>
</dbReference>
<feature type="transmembrane region" description="Helical" evidence="8">
    <location>
        <begin position="113"/>
        <end position="131"/>
    </location>
</feature>
<dbReference type="GO" id="GO:0012505">
    <property type="term" value="C:endomembrane system"/>
    <property type="evidence" value="ECO:0007669"/>
    <property type="project" value="UniProtKB-SubCell"/>
</dbReference>
<evidence type="ECO:0000259" key="9">
    <source>
        <dbReference type="PROSITE" id="PS50850"/>
    </source>
</evidence>
<dbReference type="GO" id="GO:0000329">
    <property type="term" value="C:fungal-type vacuole membrane"/>
    <property type="evidence" value="ECO:0007669"/>
    <property type="project" value="TreeGrafter"/>
</dbReference>
<evidence type="ECO:0000313" key="11">
    <source>
        <dbReference type="Proteomes" id="UP000241818"/>
    </source>
</evidence>
<evidence type="ECO:0000256" key="4">
    <source>
        <dbReference type="ARBA" id="ARBA00022692"/>
    </source>
</evidence>
<keyword evidence="6 8" id="KW-0472">Membrane</keyword>
<dbReference type="GO" id="GO:0046943">
    <property type="term" value="F:carboxylic acid transmembrane transporter activity"/>
    <property type="evidence" value="ECO:0007669"/>
    <property type="project" value="UniProtKB-ARBA"/>
</dbReference>
<feature type="transmembrane region" description="Helical" evidence="8">
    <location>
        <begin position="401"/>
        <end position="426"/>
    </location>
</feature>
<feature type="transmembrane region" description="Helical" evidence="8">
    <location>
        <begin position="75"/>
        <end position="101"/>
    </location>
</feature>
<protein>
    <recommendedName>
        <fullName evidence="9">Major facilitator superfamily (MFS) profile domain-containing protein</fullName>
    </recommendedName>
</protein>
<organism evidence="10 11">
    <name type="scientific">Amorphotheca resinae ATCC 22711</name>
    <dbReference type="NCBI Taxonomy" id="857342"/>
    <lineage>
        <taxon>Eukaryota</taxon>
        <taxon>Fungi</taxon>
        <taxon>Dikarya</taxon>
        <taxon>Ascomycota</taxon>
        <taxon>Pezizomycotina</taxon>
        <taxon>Leotiomycetes</taxon>
        <taxon>Helotiales</taxon>
        <taxon>Amorphothecaceae</taxon>
        <taxon>Amorphotheca</taxon>
    </lineage>
</organism>
<dbReference type="Gene3D" id="1.20.1720.10">
    <property type="entry name" value="Multidrug resistance protein D"/>
    <property type="match status" value="1"/>
</dbReference>
<feature type="transmembrane region" description="Helical" evidence="8">
    <location>
        <begin position="377"/>
        <end position="394"/>
    </location>
</feature>
<dbReference type="PANTHER" id="PTHR23501">
    <property type="entry name" value="MAJOR FACILITATOR SUPERFAMILY"/>
    <property type="match status" value="1"/>
</dbReference>
<gene>
    <name evidence="10" type="ORF">M430DRAFT_19225</name>
</gene>
<keyword evidence="3" id="KW-0813">Transport</keyword>
<name>A0A2T3B239_AMORE</name>
<feature type="transmembrane region" description="Helical" evidence="8">
    <location>
        <begin position="468"/>
        <end position="489"/>
    </location>
</feature>
<feature type="transmembrane region" description="Helical" evidence="8">
    <location>
        <begin position="168"/>
        <end position="189"/>
    </location>
</feature>
<dbReference type="Gene3D" id="1.20.1250.20">
    <property type="entry name" value="MFS general substrate transporter like domains"/>
    <property type="match status" value="1"/>
</dbReference>
<dbReference type="SUPFAM" id="SSF103473">
    <property type="entry name" value="MFS general substrate transporter"/>
    <property type="match status" value="1"/>
</dbReference>
<feature type="transmembrane region" description="Helical" evidence="8">
    <location>
        <begin position="201"/>
        <end position="223"/>
    </location>
</feature>
<dbReference type="InterPro" id="IPR011701">
    <property type="entry name" value="MFS"/>
</dbReference>
<dbReference type="RefSeq" id="XP_024720978.1">
    <property type="nucleotide sequence ID" value="XM_024864036.1"/>
</dbReference>
<dbReference type="FunFam" id="1.20.1720.10:FF:000013">
    <property type="entry name" value="Related to multidrug resistance proteins"/>
    <property type="match status" value="1"/>
</dbReference>
<keyword evidence="5 8" id="KW-1133">Transmembrane helix</keyword>
<feature type="region of interest" description="Disordered" evidence="7">
    <location>
        <begin position="19"/>
        <end position="49"/>
    </location>
</feature>
<comment type="subcellular location">
    <subcellularLocation>
        <location evidence="1">Endomembrane system</location>
        <topology evidence="1">Multi-pass membrane protein</topology>
    </subcellularLocation>
</comment>
<dbReference type="InParanoid" id="A0A2T3B239"/>
<dbReference type="PROSITE" id="PS50850">
    <property type="entry name" value="MFS"/>
    <property type="match status" value="1"/>
</dbReference>
<evidence type="ECO:0000256" key="8">
    <source>
        <dbReference type="SAM" id="Phobius"/>
    </source>
</evidence>
<dbReference type="Proteomes" id="UP000241818">
    <property type="component" value="Unassembled WGS sequence"/>
</dbReference>
<dbReference type="PANTHER" id="PTHR23501:SF84">
    <property type="entry name" value="VACUOLAR MEMBRANE AMINO ACID UPTAKE TRANSPORTER FNX2"/>
    <property type="match status" value="1"/>
</dbReference>
<feature type="transmembrane region" description="Helical" evidence="8">
    <location>
        <begin position="338"/>
        <end position="357"/>
    </location>
</feature>
<dbReference type="OrthoDB" id="6770063at2759"/>
<feature type="transmembrane region" description="Helical" evidence="8">
    <location>
        <begin position="432"/>
        <end position="456"/>
    </location>
</feature>
<evidence type="ECO:0000256" key="7">
    <source>
        <dbReference type="SAM" id="MobiDB-lite"/>
    </source>
</evidence>
<dbReference type="GeneID" id="36572117"/>
<feature type="transmembrane region" description="Helical" evidence="8">
    <location>
        <begin position="542"/>
        <end position="561"/>
    </location>
</feature>
<dbReference type="GO" id="GO:0015174">
    <property type="term" value="F:basic amino acid transmembrane transporter activity"/>
    <property type="evidence" value="ECO:0007669"/>
    <property type="project" value="TreeGrafter"/>
</dbReference>
<dbReference type="CDD" id="cd17502">
    <property type="entry name" value="MFS_Azr1_MDR_like"/>
    <property type="match status" value="1"/>
</dbReference>
<keyword evidence="11" id="KW-1185">Reference proteome</keyword>
<feature type="compositionally biased region" description="Polar residues" evidence="7">
    <location>
        <begin position="29"/>
        <end position="46"/>
    </location>
</feature>
<feature type="transmembrane region" description="Helical" evidence="8">
    <location>
        <begin position="299"/>
        <end position="317"/>
    </location>
</feature>
<feature type="transmembrane region" description="Helical" evidence="8">
    <location>
        <begin position="143"/>
        <end position="162"/>
    </location>
</feature>
<evidence type="ECO:0000256" key="3">
    <source>
        <dbReference type="ARBA" id="ARBA00022448"/>
    </source>
</evidence>
<proteinExistence type="inferred from homology"/>
<evidence type="ECO:0000256" key="2">
    <source>
        <dbReference type="ARBA" id="ARBA00008335"/>
    </source>
</evidence>
<feature type="transmembrane region" description="Helical" evidence="8">
    <location>
        <begin position="270"/>
        <end position="287"/>
    </location>
</feature>
<keyword evidence="4 8" id="KW-0812">Transmembrane</keyword>
<evidence type="ECO:0000313" key="10">
    <source>
        <dbReference type="EMBL" id="PSS18626.1"/>
    </source>
</evidence>
<dbReference type="InterPro" id="IPR036259">
    <property type="entry name" value="MFS_trans_sf"/>
</dbReference>